<organism evidence="9">
    <name type="scientific">Guillardia theta (strain CCMP2712)</name>
    <name type="common">Cryptophyte</name>
    <dbReference type="NCBI Taxonomy" id="905079"/>
    <lineage>
        <taxon>Eukaryota</taxon>
        <taxon>Cryptophyceae</taxon>
        <taxon>Pyrenomonadales</taxon>
        <taxon>Geminigeraceae</taxon>
        <taxon>Guillardia</taxon>
    </lineage>
</organism>
<dbReference type="NCBIfam" id="TIGR01855">
    <property type="entry name" value="IMP_synth_hisH"/>
    <property type="match status" value="1"/>
</dbReference>
<keyword evidence="4" id="KW-0315">Glutamine amidotransferase</keyword>
<dbReference type="InterPro" id="IPR010139">
    <property type="entry name" value="Imidazole-glycPsynth_HisH"/>
</dbReference>
<dbReference type="Proteomes" id="UP000011087">
    <property type="component" value="Unassembled WGS sequence"/>
</dbReference>
<evidence type="ECO:0000256" key="2">
    <source>
        <dbReference type="ARBA" id="ARBA00012809"/>
    </source>
</evidence>
<dbReference type="EMBL" id="JH992994">
    <property type="protein sequence ID" value="EKX46496.1"/>
    <property type="molecule type" value="Genomic_DNA"/>
</dbReference>
<evidence type="ECO:0000313" key="10">
    <source>
        <dbReference type="EnsemblProtists" id="EKX46496"/>
    </source>
</evidence>
<proteinExistence type="inferred from homology"/>
<comment type="similarity">
    <text evidence="8">Belongs to the HisA/HisF family.</text>
</comment>
<dbReference type="InterPro" id="IPR004651">
    <property type="entry name" value="HisF"/>
</dbReference>
<comment type="pathway">
    <text evidence="1">Amino-acid biosynthesis; L-histidine biosynthesis; L-histidine from 5-phospho-alpha-D-ribose 1-diphosphate: step 5/9.</text>
</comment>
<dbReference type="PANTHER" id="PTHR21235:SF2">
    <property type="entry name" value="IMIDAZOLE GLYCEROL PHOSPHATE SYNTHASE HISHF"/>
    <property type="match status" value="1"/>
</dbReference>
<dbReference type="Pfam" id="PF00977">
    <property type="entry name" value="His_biosynth"/>
    <property type="match status" value="1"/>
</dbReference>
<dbReference type="SUPFAM" id="SSF51366">
    <property type="entry name" value="Ribulose-phoshate binding barrel"/>
    <property type="match status" value="1"/>
</dbReference>
<dbReference type="SUPFAM" id="SSF52317">
    <property type="entry name" value="Class I glutamine amidotransferase-like"/>
    <property type="match status" value="1"/>
</dbReference>
<evidence type="ECO:0000313" key="9">
    <source>
        <dbReference type="EMBL" id="EKX46496.1"/>
    </source>
</evidence>
<evidence type="ECO:0000256" key="7">
    <source>
        <dbReference type="ARBA" id="ARBA00047838"/>
    </source>
</evidence>
<accession>L1JDA4</accession>
<name>L1JDA4_GUITC</name>
<evidence type="ECO:0000256" key="4">
    <source>
        <dbReference type="ARBA" id="ARBA00022962"/>
    </source>
</evidence>
<dbReference type="RefSeq" id="XP_005833476.1">
    <property type="nucleotide sequence ID" value="XM_005833419.1"/>
</dbReference>
<dbReference type="GO" id="GO:0004359">
    <property type="term" value="F:glutaminase activity"/>
    <property type="evidence" value="ECO:0007669"/>
    <property type="project" value="UniProtKB-EC"/>
</dbReference>
<dbReference type="GO" id="GO:0000107">
    <property type="term" value="F:imidazoleglycerol-phosphate synthase activity"/>
    <property type="evidence" value="ECO:0007669"/>
    <property type="project" value="InterPro"/>
</dbReference>
<evidence type="ECO:0000256" key="3">
    <source>
        <dbReference type="ARBA" id="ARBA00022605"/>
    </source>
</evidence>
<keyword evidence="3 8" id="KW-0028">Amino-acid biosynthesis</keyword>
<dbReference type="GeneID" id="17303176"/>
<protein>
    <recommendedName>
        <fullName evidence="2">imidazole glycerol-phosphate synthase</fullName>
        <ecNumber evidence="2">4.3.2.10</ecNumber>
    </recommendedName>
</protein>
<dbReference type="InterPro" id="IPR011060">
    <property type="entry name" value="RibuloseP-bd_barrel"/>
</dbReference>
<dbReference type="PANTHER" id="PTHR21235">
    <property type="entry name" value="IMIDAZOLE GLYCEROL PHOSPHATE SYNTHASE SUBUNIT HISF/H IGP SYNTHASE SUBUNIT HISF/H"/>
    <property type="match status" value="1"/>
</dbReference>
<reference evidence="11" key="2">
    <citation type="submission" date="2012-11" db="EMBL/GenBank/DDBJ databases">
        <authorList>
            <person name="Kuo A."/>
            <person name="Curtis B.A."/>
            <person name="Tanifuji G."/>
            <person name="Burki F."/>
            <person name="Gruber A."/>
            <person name="Irimia M."/>
            <person name="Maruyama S."/>
            <person name="Arias M.C."/>
            <person name="Ball S.G."/>
            <person name="Gile G.H."/>
            <person name="Hirakawa Y."/>
            <person name="Hopkins J.F."/>
            <person name="Rensing S.A."/>
            <person name="Schmutz J."/>
            <person name="Symeonidi A."/>
            <person name="Elias M."/>
            <person name="Eveleigh R.J."/>
            <person name="Herman E.K."/>
            <person name="Klute M.J."/>
            <person name="Nakayama T."/>
            <person name="Obornik M."/>
            <person name="Reyes-Prieto A."/>
            <person name="Armbrust E.V."/>
            <person name="Aves S.J."/>
            <person name="Beiko R.G."/>
            <person name="Coutinho P."/>
            <person name="Dacks J.B."/>
            <person name="Durnford D.G."/>
            <person name="Fast N.M."/>
            <person name="Green B.R."/>
            <person name="Grisdale C."/>
            <person name="Hempe F."/>
            <person name="Henrissat B."/>
            <person name="Hoppner M.P."/>
            <person name="Ishida K.-I."/>
            <person name="Kim E."/>
            <person name="Koreny L."/>
            <person name="Kroth P.G."/>
            <person name="Liu Y."/>
            <person name="Malik S.-B."/>
            <person name="Maier U.G."/>
            <person name="McRose D."/>
            <person name="Mock T."/>
            <person name="Neilson J.A."/>
            <person name="Onodera N.T."/>
            <person name="Poole A.M."/>
            <person name="Pritham E.J."/>
            <person name="Richards T.A."/>
            <person name="Rocap G."/>
            <person name="Roy S.W."/>
            <person name="Sarai C."/>
            <person name="Schaack S."/>
            <person name="Shirato S."/>
            <person name="Slamovits C.H."/>
            <person name="Spencer D.F."/>
            <person name="Suzuki S."/>
            <person name="Worden A.Z."/>
            <person name="Zauner S."/>
            <person name="Barry K."/>
            <person name="Bell C."/>
            <person name="Bharti A.K."/>
            <person name="Crow J.A."/>
            <person name="Grimwood J."/>
            <person name="Kramer R."/>
            <person name="Lindquist E."/>
            <person name="Lucas S."/>
            <person name="Salamov A."/>
            <person name="McFadden G.I."/>
            <person name="Lane C.E."/>
            <person name="Keeling P.J."/>
            <person name="Gray M.W."/>
            <person name="Grigoriev I.V."/>
            <person name="Archibald J.M."/>
        </authorList>
    </citation>
    <scope>NUCLEOTIDE SEQUENCE</scope>
    <source>
        <strain evidence="11">CCMP2712</strain>
    </source>
</reference>
<dbReference type="eggNOG" id="KOG0623">
    <property type="taxonomic scope" value="Eukaryota"/>
</dbReference>
<dbReference type="GO" id="GO:0016829">
    <property type="term" value="F:lyase activity"/>
    <property type="evidence" value="ECO:0007669"/>
    <property type="project" value="UniProtKB-KW"/>
</dbReference>
<evidence type="ECO:0000256" key="8">
    <source>
        <dbReference type="RuleBase" id="RU003657"/>
    </source>
</evidence>
<sequence>MVRVSLLDYGAGNIRSLRNALVRAGCDIEDVKTADDISQAHILIFPGVGSFGVCIDNLHKKGFFEPLKAYLKSGRAFYGICLGMQSLFEGSEETPGLAGLGIVPGIVGKFSDTSVSVPHMGWNSLRILKDAPMMKDIKPLEDRFYFVHSFRAIRTPENADWVLSVTDYGNNTFISSLQNGRVSASQFHPEKRRTMLAKRIIACLDVRENDSGDLVVTKGDQYDVREKEEGGEVRNLGKPVELARRYSDDGADEVTFLNITSFRGDVVDAPMLRVLELTSEHVFVPLCIGGGIRDYTDSKGVFHSALDVATSYFRSGADKVSIGSDAVYAAEKYRSTKGQGMGSSCIEQISNVYGCTVKGGREVRDLDAFELAQACEALGAGEILLNCIDKDGQNNGFDIALIRQMKASVSIPVIASSGAGKPQHFIDVFQATNADAGLAAGIFHRREVGIDEVKAAVSSSGIPCRT</sequence>
<dbReference type="InterPro" id="IPR050064">
    <property type="entry name" value="IGPS_HisA/HisF"/>
</dbReference>
<dbReference type="InterPro" id="IPR006062">
    <property type="entry name" value="His_biosynth"/>
</dbReference>
<keyword evidence="11" id="KW-1185">Reference proteome</keyword>
<dbReference type="EC" id="4.3.2.10" evidence="2"/>
<evidence type="ECO:0000256" key="1">
    <source>
        <dbReference type="ARBA" id="ARBA00005091"/>
    </source>
</evidence>
<dbReference type="Gene3D" id="3.20.20.70">
    <property type="entry name" value="Aldolase class I"/>
    <property type="match status" value="2"/>
</dbReference>
<dbReference type="GO" id="GO:0000105">
    <property type="term" value="P:L-histidine biosynthetic process"/>
    <property type="evidence" value="ECO:0007669"/>
    <property type="project" value="UniProtKB-UniPathway"/>
</dbReference>
<comment type="catalytic activity">
    <reaction evidence="7">
        <text>5-[(5-phospho-1-deoxy-D-ribulos-1-ylimino)methylamino]-1-(5-phospho-beta-D-ribosyl)imidazole-4-carboxamide + L-glutamine = D-erythro-1-(imidazol-4-yl)glycerol 3-phosphate + 5-amino-1-(5-phospho-beta-D-ribosyl)imidazole-4-carboxamide + L-glutamate + H(+)</text>
        <dbReference type="Rhea" id="RHEA:24793"/>
        <dbReference type="ChEBI" id="CHEBI:15378"/>
        <dbReference type="ChEBI" id="CHEBI:29985"/>
        <dbReference type="ChEBI" id="CHEBI:58278"/>
        <dbReference type="ChEBI" id="CHEBI:58359"/>
        <dbReference type="ChEBI" id="CHEBI:58475"/>
        <dbReference type="ChEBI" id="CHEBI:58525"/>
        <dbReference type="EC" id="4.3.2.10"/>
    </reaction>
</comment>
<dbReference type="InterPro" id="IPR029062">
    <property type="entry name" value="Class_I_gatase-like"/>
</dbReference>
<dbReference type="CDD" id="cd04731">
    <property type="entry name" value="HisF"/>
    <property type="match status" value="1"/>
</dbReference>
<keyword evidence="5 8" id="KW-0368">Histidine biosynthesis</keyword>
<evidence type="ECO:0000313" key="11">
    <source>
        <dbReference type="Proteomes" id="UP000011087"/>
    </source>
</evidence>
<dbReference type="STRING" id="905079.L1JDA4"/>
<gene>
    <name evidence="9" type="ORF">GUITHDRAFT_159622</name>
</gene>
<dbReference type="Gene3D" id="3.40.50.880">
    <property type="match status" value="1"/>
</dbReference>
<dbReference type="OrthoDB" id="10254903at2759"/>
<dbReference type="PaxDb" id="55529-EKX46496"/>
<dbReference type="UniPathway" id="UPA00031">
    <property type="reaction ID" value="UER00010"/>
</dbReference>
<reference evidence="9 11" key="1">
    <citation type="journal article" date="2012" name="Nature">
        <title>Algal genomes reveal evolutionary mosaicism and the fate of nucleomorphs.</title>
        <authorList>
            <consortium name="DOE Joint Genome Institute"/>
            <person name="Curtis B.A."/>
            <person name="Tanifuji G."/>
            <person name="Burki F."/>
            <person name="Gruber A."/>
            <person name="Irimia M."/>
            <person name="Maruyama S."/>
            <person name="Arias M.C."/>
            <person name="Ball S.G."/>
            <person name="Gile G.H."/>
            <person name="Hirakawa Y."/>
            <person name="Hopkins J.F."/>
            <person name="Kuo A."/>
            <person name="Rensing S.A."/>
            <person name="Schmutz J."/>
            <person name="Symeonidi A."/>
            <person name="Elias M."/>
            <person name="Eveleigh R.J."/>
            <person name="Herman E.K."/>
            <person name="Klute M.J."/>
            <person name="Nakayama T."/>
            <person name="Obornik M."/>
            <person name="Reyes-Prieto A."/>
            <person name="Armbrust E.V."/>
            <person name="Aves S.J."/>
            <person name="Beiko R.G."/>
            <person name="Coutinho P."/>
            <person name="Dacks J.B."/>
            <person name="Durnford D.G."/>
            <person name="Fast N.M."/>
            <person name="Green B.R."/>
            <person name="Grisdale C.J."/>
            <person name="Hempel F."/>
            <person name="Henrissat B."/>
            <person name="Hoppner M.P."/>
            <person name="Ishida K."/>
            <person name="Kim E."/>
            <person name="Koreny L."/>
            <person name="Kroth P.G."/>
            <person name="Liu Y."/>
            <person name="Malik S.B."/>
            <person name="Maier U.G."/>
            <person name="McRose D."/>
            <person name="Mock T."/>
            <person name="Neilson J.A."/>
            <person name="Onodera N.T."/>
            <person name="Poole A.M."/>
            <person name="Pritham E.J."/>
            <person name="Richards T.A."/>
            <person name="Rocap G."/>
            <person name="Roy S.W."/>
            <person name="Sarai C."/>
            <person name="Schaack S."/>
            <person name="Shirato S."/>
            <person name="Slamovits C.H."/>
            <person name="Spencer D.F."/>
            <person name="Suzuki S."/>
            <person name="Worden A.Z."/>
            <person name="Zauner S."/>
            <person name="Barry K."/>
            <person name="Bell C."/>
            <person name="Bharti A.K."/>
            <person name="Crow J.A."/>
            <person name="Grimwood J."/>
            <person name="Kramer R."/>
            <person name="Lindquist E."/>
            <person name="Lucas S."/>
            <person name="Salamov A."/>
            <person name="McFadden G.I."/>
            <person name="Lane C.E."/>
            <person name="Keeling P.J."/>
            <person name="Gray M.W."/>
            <person name="Grigoriev I.V."/>
            <person name="Archibald J.M."/>
        </authorList>
    </citation>
    <scope>NUCLEOTIDE SEQUENCE</scope>
    <source>
        <strain evidence="9 11">CCMP2712</strain>
    </source>
</reference>
<keyword evidence="6" id="KW-0456">Lyase</keyword>
<dbReference type="InterPro" id="IPR013785">
    <property type="entry name" value="Aldolase_TIM"/>
</dbReference>
<dbReference type="AlphaFoldDB" id="L1JDA4"/>
<dbReference type="EnsemblProtists" id="EKX46496">
    <property type="protein sequence ID" value="EKX46496"/>
    <property type="gene ID" value="GUITHDRAFT_159622"/>
</dbReference>
<dbReference type="PROSITE" id="PS51273">
    <property type="entry name" value="GATASE_TYPE_1"/>
    <property type="match status" value="1"/>
</dbReference>
<reference evidence="10" key="3">
    <citation type="submission" date="2015-06" db="UniProtKB">
        <authorList>
            <consortium name="EnsemblProtists"/>
        </authorList>
    </citation>
    <scope>IDENTIFICATION</scope>
</reference>
<evidence type="ECO:0000256" key="6">
    <source>
        <dbReference type="ARBA" id="ARBA00023239"/>
    </source>
</evidence>
<dbReference type="OMA" id="GNYGHFV"/>
<dbReference type="KEGG" id="gtt:GUITHDRAFT_159622"/>
<evidence type="ECO:0000256" key="5">
    <source>
        <dbReference type="ARBA" id="ARBA00023102"/>
    </source>
</evidence>
<dbReference type="HOGENOM" id="CLU_037550_0_0_1"/>
<dbReference type="CDD" id="cd01748">
    <property type="entry name" value="GATase1_IGP_Synthase"/>
    <property type="match status" value="1"/>
</dbReference>